<name>A0A8S3A8B0_9BILA</name>
<evidence type="ECO:0000313" key="1">
    <source>
        <dbReference type="EMBL" id="CAF4684997.1"/>
    </source>
</evidence>
<organism evidence="1 2">
    <name type="scientific">Didymodactylos carnosus</name>
    <dbReference type="NCBI Taxonomy" id="1234261"/>
    <lineage>
        <taxon>Eukaryota</taxon>
        <taxon>Metazoa</taxon>
        <taxon>Spiralia</taxon>
        <taxon>Gnathifera</taxon>
        <taxon>Rotifera</taxon>
        <taxon>Eurotatoria</taxon>
        <taxon>Bdelloidea</taxon>
        <taxon>Philodinida</taxon>
        <taxon>Philodinidae</taxon>
        <taxon>Didymodactylos</taxon>
    </lineage>
</organism>
<dbReference type="SUPFAM" id="SSF56672">
    <property type="entry name" value="DNA/RNA polymerases"/>
    <property type="match status" value="1"/>
</dbReference>
<dbReference type="Gene3D" id="3.10.10.10">
    <property type="entry name" value="HIV Type 1 Reverse Transcriptase, subunit A, domain 1"/>
    <property type="match status" value="1"/>
</dbReference>
<dbReference type="OrthoDB" id="425619at2759"/>
<reference evidence="1" key="1">
    <citation type="submission" date="2021-02" db="EMBL/GenBank/DDBJ databases">
        <authorList>
            <person name="Nowell W R."/>
        </authorList>
    </citation>
    <scope>NUCLEOTIDE SEQUENCE</scope>
</reference>
<evidence type="ECO:0008006" key="3">
    <source>
        <dbReference type="Google" id="ProtNLM"/>
    </source>
</evidence>
<proteinExistence type="predicted"/>
<dbReference type="InterPro" id="IPR053134">
    <property type="entry name" value="RNA-dir_DNA_polymerase"/>
</dbReference>
<feature type="non-terminal residue" evidence="1">
    <location>
        <position position="1"/>
    </location>
</feature>
<gene>
    <name evidence="1" type="ORF">SRO942_LOCUS51142</name>
</gene>
<dbReference type="AlphaFoldDB" id="A0A8S3A8B0"/>
<dbReference type="PANTHER" id="PTHR24559:SF444">
    <property type="entry name" value="REVERSE TRANSCRIPTASE DOMAIN-CONTAINING PROTEIN"/>
    <property type="match status" value="1"/>
</dbReference>
<accession>A0A8S3A8B0</accession>
<dbReference type="Proteomes" id="UP000681722">
    <property type="component" value="Unassembled WGS sequence"/>
</dbReference>
<dbReference type="EMBL" id="CAJOBC010155647">
    <property type="protein sequence ID" value="CAF4684997.1"/>
    <property type="molecule type" value="Genomic_DNA"/>
</dbReference>
<protein>
    <recommendedName>
        <fullName evidence="3">Reverse transcriptase</fullName>
    </recommendedName>
</protein>
<comment type="caution">
    <text evidence="1">The sequence shown here is derived from an EMBL/GenBank/DDBJ whole genome shotgun (WGS) entry which is preliminary data.</text>
</comment>
<dbReference type="InterPro" id="IPR043502">
    <property type="entry name" value="DNA/RNA_pol_sf"/>
</dbReference>
<dbReference type="PANTHER" id="PTHR24559">
    <property type="entry name" value="TRANSPOSON TY3-I GAG-POL POLYPROTEIN"/>
    <property type="match status" value="1"/>
</dbReference>
<evidence type="ECO:0000313" key="2">
    <source>
        <dbReference type="Proteomes" id="UP000681722"/>
    </source>
</evidence>
<sequence>STAQVSAVIQDAVKHVNHKHQRQQLYEILHKYIKIFDTSTPTIAKTTIPHAIRTADNPPVNSRPYRGSEQQQHALRNILKNMSASNQIRPSTSPWSSPVLLVKKKDGDY</sequence>
<feature type="non-terminal residue" evidence="1">
    <location>
        <position position="109"/>
    </location>
</feature>